<keyword evidence="4" id="KW-0539">Nucleus</keyword>
<dbReference type="EMBL" id="JAXLQG010000003">
    <property type="protein sequence ID" value="KAK5542185.1"/>
    <property type="molecule type" value="Genomic_DNA"/>
</dbReference>
<dbReference type="InterPro" id="IPR047197">
    <property type="entry name" value="THYN1-like_EVE"/>
</dbReference>
<keyword evidence="3" id="KW-0597">Phosphoprotein</keyword>
<dbReference type="InterPro" id="IPR002740">
    <property type="entry name" value="EVE_domain"/>
</dbReference>
<dbReference type="GO" id="GO:0005634">
    <property type="term" value="C:nucleus"/>
    <property type="evidence" value="ECO:0007669"/>
    <property type="project" value="UniProtKB-SubCell"/>
</dbReference>
<accession>A0AAV9QHS0</accession>
<dbReference type="InterPro" id="IPR017956">
    <property type="entry name" value="AT_hook_DNA-bd_motif"/>
</dbReference>
<dbReference type="Gene3D" id="3.10.590.10">
    <property type="entry name" value="ph1033 like domains"/>
    <property type="match status" value="1"/>
</dbReference>
<dbReference type="AlphaFoldDB" id="A0AAV9QHS0"/>
<evidence type="ECO:0000256" key="3">
    <source>
        <dbReference type="ARBA" id="ARBA00022553"/>
    </source>
</evidence>
<dbReference type="PANTHER" id="PTHR14087">
    <property type="entry name" value="THYMOCYTE NUCLEAR PROTEIN 1"/>
    <property type="match status" value="1"/>
</dbReference>
<dbReference type="SUPFAM" id="SSF88697">
    <property type="entry name" value="PUA domain-like"/>
    <property type="match status" value="1"/>
</dbReference>
<evidence type="ECO:0000313" key="8">
    <source>
        <dbReference type="Proteomes" id="UP001345827"/>
    </source>
</evidence>
<feature type="compositionally biased region" description="Low complexity" evidence="5">
    <location>
        <begin position="135"/>
        <end position="149"/>
    </location>
</feature>
<dbReference type="PANTHER" id="PTHR14087:SF7">
    <property type="entry name" value="THYMOCYTE NUCLEAR PROTEIN 1"/>
    <property type="match status" value="1"/>
</dbReference>
<feature type="region of interest" description="Disordered" evidence="5">
    <location>
        <begin position="1"/>
        <end position="218"/>
    </location>
</feature>
<dbReference type="SMART" id="SM00384">
    <property type="entry name" value="AT_hook"/>
    <property type="match status" value="2"/>
</dbReference>
<proteinExistence type="predicted"/>
<dbReference type="GO" id="GO:0003677">
    <property type="term" value="F:DNA binding"/>
    <property type="evidence" value="ECO:0007669"/>
    <property type="project" value="InterPro"/>
</dbReference>
<feature type="compositionally biased region" description="Low complexity" evidence="5">
    <location>
        <begin position="185"/>
        <end position="197"/>
    </location>
</feature>
<dbReference type="Proteomes" id="UP001345827">
    <property type="component" value="Unassembled WGS sequence"/>
</dbReference>
<dbReference type="FunFam" id="3.10.590.10:FF:000003">
    <property type="entry name" value="Thymocyte nuclear protein 1"/>
    <property type="match status" value="1"/>
</dbReference>
<protein>
    <recommendedName>
        <fullName evidence="2">Thymocyte nuclear protein 1</fullName>
    </recommendedName>
</protein>
<dbReference type="CDD" id="cd21133">
    <property type="entry name" value="EVE"/>
    <property type="match status" value="1"/>
</dbReference>
<evidence type="ECO:0000313" key="7">
    <source>
        <dbReference type="EMBL" id="KAK5542185.1"/>
    </source>
</evidence>
<keyword evidence="8" id="KW-1185">Reference proteome</keyword>
<evidence type="ECO:0000259" key="6">
    <source>
        <dbReference type="Pfam" id="PF01878"/>
    </source>
</evidence>
<dbReference type="Pfam" id="PF01878">
    <property type="entry name" value="EVE"/>
    <property type="match status" value="1"/>
</dbReference>
<comment type="caution">
    <text evidence="7">The sequence shown here is derived from an EMBL/GenBank/DDBJ whole genome shotgun (WGS) entry which is preliminary data.</text>
</comment>
<reference evidence="7 8" key="1">
    <citation type="submission" date="2023-06" db="EMBL/GenBank/DDBJ databases">
        <title>Black Yeasts Isolated from many extreme environments.</title>
        <authorList>
            <person name="Coleine C."/>
            <person name="Stajich J.E."/>
            <person name="Selbmann L."/>
        </authorList>
    </citation>
    <scope>NUCLEOTIDE SEQUENCE [LARGE SCALE GENOMIC DNA]</scope>
    <source>
        <strain evidence="7 8">CCFEE 5887</strain>
    </source>
</reference>
<evidence type="ECO:0000256" key="4">
    <source>
        <dbReference type="ARBA" id="ARBA00023242"/>
    </source>
</evidence>
<evidence type="ECO:0000256" key="5">
    <source>
        <dbReference type="SAM" id="MobiDB-lite"/>
    </source>
</evidence>
<sequence>MAPAKKRKAAASEPTTTPKKVRIGDISDIPDVELSSTGRPKRASVGEPQYKDRRTNNTLKEVSLPQVSKVEGEVKRRGRPPKNSTTPVPAITATEDEPEPVVRKRGRPPKNATEPTATKKEANSLKSALKNGAKASPAVQVSARSARSAIPQNEDAKPAPAKRGRKPKATTVTTAPAKRGRKPKTTTATTAPRASTPISESEDDLNGDTTAGSLAMDTNPKTEDMEAVDQDIQYWLMKAEPQSRIEKGVDVKFSIDDLAAKVEPEGWDGVRNPAARNNMRAMRKGDLAFFYHSNCPNPGIAGVMRIVAEHSTDESALDPGHPYYDPKSDPQKPKWELVHVEFVKKFDKFVSLKELKSFSQHGGALENMQMLKQGRLSVSAVSADEWRFILAVAGEPASLGDITAKDGYESDIDGEGEETAAEGDAGFASERNYEDLVNGAADNEGGIETGAKGALSPPISDDMDDATDEEVGLAVVAAAATTTTTKTGVIANGAYDDNSFGAVSADHGF</sequence>
<name>A0AAV9QHS0_9PEZI</name>
<dbReference type="InterPro" id="IPR015947">
    <property type="entry name" value="PUA-like_sf"/>
</dbReference>
<feature type="domain" description="EVE" evidence="6">
    <location>
        <begin position="233"/>
        <end position="391"/>
    </location>
</feature>
<dbReference type="InterPro" id="IPR052181">
    <property type="entry name" value="5hmC_binding"/>
</dbReference>
<comment type="subcellular location">
    <subcellularLocation>
        <location evidence="1">Nucleus</location>
    </subcellularLocation>
</comment>
<organism evidence="7 8">
    <name type="scientific">Vermiconidia calcicola</name>
    <dbReference type="NCBI Taxonomy" id="1690605"/>
    <lineage>
        <taxon>Eukaryota</taxon>
        <taxon>Fungi</taxon>
        <taxon>Dikarya</taxon>
        <taxon>Ascomycota</taxon>
        <taxon>Pezizomycotina</taxon>
        <taxon>Dothideomycetes</taxon>
        <taxon>Dothideomycetidae</taxon>
        <taxon>Mycosphaerellales</taxon>
        <taxon>Extremaceae</taxon>
        <taxon>Vermiconidia</taxon>
    </lineage>
</organism>
<gene>
    <name evidence="7" type="ORF">LTR25_002070</name>
</gene>
<evidence type="ECO:0000256" key="2">
    <source>
        <dbReference type="ARBA" id="ARBA00014654"/>
    </source>
</evidence>
<evidence type="ECO:0000256" key="1">
    <source>
        <dbReference type="ARBA" id="ARBA00004123"/>
    </source>
</evidence>